<dbReference type="OrthoDB" id="8606643at2"/>
<comment type="caution">
    <text evidence="1">The sequence shown here is derived from an EMBL/GenBank/DDBJ whole genome shotgun (WGS) entry which is preliminary data.</text>
</comment>
<keyword evidence="1" id="KW-0547">Nucleotide-binding</keyword>
<dbReference type="InterPro" id="IPR027417">
    <property type="entry name" value="P-loop_NTPase"/>
</dbReference>
<gene>
    <name evidence="1" type="ORF">BHC49_07625</name>
</gene>
<dbReference type="RefSeq" id="WP_100137607.1">
    <property type="nucleotide sequence ID" value="NZ_MEIS01000110.1"/>
</dbReference>
<proteinExistence type="predicted"/>
<evidence type="ECO:0000313" key="2">
    <source>
        <dbReference type="Proteomes" id="UP000229434"/>
    </source>
</evidence>
<organism evidence="1 2">
    <name type="scientific">Snodgrassella alvi</name>
    <dbReference type="NCBI Taxonomy" id="1196083"/>
    <lineage>
        <taxon>Bacteria</taxon>
        <taxon>Pseudomonadati</taxon>
        <taxon>Pseudomonadota</taxon>
        <taxon>Betaproteobacteria</taxon>
        <taxon>Neisseriales</taxon>
        <taxon>Neisseriaceae</taxon>
        <taxon>Snodgrassella</taxon>
    </lineage>
</organism>
<reference evidence="1 2" key="1">
    <citation type="journal article" date="2017" name="MBio">
        <title>Type VI secretion-mediated competition in the bee gut microbiome.</title>
        <authorList>
            <person name="Steele M.I."/>
            <person name="Kwong W.K."/>
            <person name="Powell J.E."/>
            <person name="Whiteley M."/>
            <person name="Moran N.A."/>
        </authorList>
    </citation>
    <scope>NUCLEOTIDE SEQUENCE [LARGE SCALE GENOMIC DNA]</scope>
    <source>
        <strain evidence="1 2">Nev3CBA3</strain>
    </source>
</reference>
<dbReference type="AlphaFoldDB" id="A0A2N9XXI0"/>
<keyword evidence="1" id="KW-0067">ATP-binding</keyword>
<accession>A0A2N9XXI0</accession>
<name>A0A2N9XXI0_9NEIS</name>
<dbReference type="Proteomes" id="UP000229434">
    <property type="component" value="Unassembled WGS sequence"/>
</dbReference>
<dbReference type="GO" id="GO:0005524">
    <property type="term" value="F:ATP binding"/>
    <property type="evidence" value="ECO:0007669"/>
    <property type="project" value="UniProtKB-KW"/>
</dbReference>
<evidence type="ECO:0000313" key="1">
    <source>
        <dbReference type="EMBL" id="PIT54692.1"/>
    </source>
</evidence>
<protein>
    <submittedName>
        <fullName evidence="1">ATP-binding protein</fullName>
    </submittedName>
</protein>
<dbReference type="EMBL" id="MEIS01000110">
    <property type="protein sequence ID" value="PIT54692.1"/>
    <property type="molecule type" value="Genomic_DNA"/>
</dbReference>
<dbReference type="SUPFAM" id="SSF52540">
    <property type="entry name" value="P-loop containing nucleoside triphosphate hydrolases"/>
    <property type="match status" value="1"/>
</dbReference>
<sequence length="230" mass="26274">MSITTFVLGDSGTGKSTSLRNLDPKTSFLIQIRQKPLPFKSKEWCQREKREDDTWTDGNIFVSDNSDKIVRILRRLPDHVKTIIIDDFQYLMSNEFMRSVTDELQGNAVFHKYNCLAKNAYEVIDAATSCPTDKRIYIMAHTQTDEMGRTSIKTIGKLLDEKIVLEGMVTIVLRTQVINGNYLFSTHNNGNDTVKTPIDMFEQDLIENDLNKVDTVICDYYGIEKGSNNV</sequence>